<dbReference type="InterPro" id="IPR006074">
    <property type="entry name" value="GTP1-OBG_CS"/>
</dbReference>
<name>A0A1H0F3E1_9BACT</name>
<feature type="binding site" evidence="8">
    <location>
        <begin position="312"/>
        <end position="314"/>
    </location>
    <ligand>
        <name>GTP</name>
        <dbReference type="ChEBI" id="CHEBI:37565"/>
    </ligand>
</feature>
<dbReference type="PROSITE" id="PS51710">
    <property type="entry name" value="G_OBG"/>
    <property type="match status" value="1"/>
</dbReference>
<evidence type="ECO:0000256" key="7">
    <source>
        <dbReference type="ARBA" id="ARBA00023134"/>
    </source>
</evidence>
<dbReference type="InterPro" id="IPR045086">
    <property type="entry name" value="OBG_GTPase"/>
</dbReference>
<comment type="similarity">
    <text evidence="1 8">Belongs to the TRAFAC class OBG-HflX-like GTPase superfamily. OBG GTPase family.</text>
</comment>
<dbReference type="NCBIfam" id="NF008956">
    <property type="entry name" value="PRK12299.1"/>
    <property type="match status" value="1"/>
</dbReference>
<feature type="domain" description="Obg" evidence="10">
    <location>
        <begin position="1"/>
        <end position="164"/>
    </location>
</feature>
<dbReference type="PANTHER" id="PTHR11702:SF31">
    <property type="entry name" value="MITOCHONDRIAL RIBOSOME-ASSOCIATED GTPASE 2"/>
    <property type="match status" value="1"/>
</dbReference>
<dbReference type="EMBL" id="FNIN01000010">
    <property type="protein sequence ID" value="SDN89073.1"/>
    <property type="molecule type" value="Genomic_DNA"/>
</dbReference>
<evidence type="ECO:0000256" key="3">
    <source>
        <dbReference type="ARBA" id="ARBA00022723"/>
    </source>
</evidence>
<evidence type="ECO:0000256" key="2">
    <source>
        <dbReference type="ARBA" id="ARBA00022490"/>
    </source>
</evidence>
<dbReference type="GO" id="GO:0005525">
    <property type="term" value="F:GTP binding"/>
    <property type="evidence" value="ECO:0007669"/>
    <property type="project" value="UniProtKB-UniRule"/>
</dbReference>
<organism evidence="11 12">
    <name type="scientific">Desulfonauticus submarinus</name>
    <dbReference type="NCBI Taxonomy" id="206665"/>
    <lineage>
        <taxon>Bacteria</taxon>
        <taxon>Pseudomonadati</taxon>
        <taxon>Thermodesulfobacteriota</taxon>
        <taxon>Desulfovibrionia</taxon>
        <taxon>Desulfovibrionales</taxon>
        <taxon>Desulfonauticaceae</taxon>
        <taxon>Desulfonauticus</taxon>
    </lineage>
</organism>
<protein>
    <recommendedName>
        <fullName evidence="8">GTPase Obg</fullName>
        <ecNumber evidence="8">3.6.5.-</ecNumber>
    </recommendedName>
    <alternativeName>
        <fullName evidence="8">GTP-binding protein Obg</fullName>
    </alternativeName>
</protein>
<dbReference type="NCBIfam" id="TIGR02729">
    <property type="entry name" value="Obg_CgtA"/>
    <property type="match status" value="1"/>
</dbReference>
<dbReference type="HAMAP" id="MF_01454">
    <property type="entry name" value="GTPase_Obg"/>
    <property type="match status" value="1"/>
</dbReference>
<feature type="binding site" evidence="8">
    <location>
        <position position="198"/>
    </location>
    <ligand>
        <name>Mg(2+)</name>
        <dbReference type="ChEBI" id="CHEBI:18420"/>
    </ligand>
</feature>
<dbReference type="GO" id="GO:0042254">
    <property type="term" value="P:ribosome biogenesis"/>
    <property type="evidence" value="ECO:0007669"/>
    <property type="project" value="UniProtKB-UniRule"/>
</dbReference>
<dbReference type="Gene3D" id="2.70.210.12">
    <property type="entry name" value="GTP1/OBG domain"/>
    <property type="match status" value="1"/>
</dbReference>
<feature type="binding site" evidence="8">
    <location>
        <begin position="196"/>
        <end position="200"/>
    </location>
    <ligand>
        <name>GTP</name>
        <dbReference type="ChEBI" id="CHEBI:37565"/>
    </ligand>
</feature>
<dbReference type="GO" id="GO:0003924">
    <property type="term" value="F:GTPase activity"/>
    <property type="evidence" value="ECO:0007669"/>
    <property type="project" value="UniProtKB-UniRule"/>
</dbReference>
<keyword evidence="7 8" id="KW-0342">GTP-binding</keyword>
<dbReference type="SUPFAM" id="SSF52540">
    <property type="entry name" value="P-loop containing nucleoside triphosphate hydrolases"/>
    <property type="match status" value="1"/>
</dbReference>
<keyword evidence="12" id="KW-1185">Reference proteome</keyword>
<dbReference type="OrthoDB" id="9807318at2"/>
<comment type="subcellular location">
    <subcellularLocation>
        <location evidence="8">Cytoplasm</location>
    </subcellularLocation>
</comment>
<sequence>MRFIDEAKILVKAGKGGRGCVSFRREKFVPKGGPDGGSGGKGGDVYFLASNKLLTLYDFRLKRVYQAENGQPGMGSQKDGRAGKDLVIEVPVGTLIYEIKDEEQGKEVLLADLAKNGEKFLIARGGRGGKGNMYFKTPTNQAPRYAQPGLPGEEKRLRLELKLIADVGLLGLPNAGKSTFLSAISAARPKIAPYPFTTLVPNLGVIADDLGRKMVIADIPGLIEGAHLGQGLGHRFLKHVERTRFLVHILSIEDVDLDNIAQGFDLINKELEKFDPVLAKKQQIKVINKIDLLSKEDLSILKNKYPELFFISALHGDGIEELLSAMWKKL</sequence>
<proteinExistence type="inferred from homology"/>
<dbReference type="InterPro" id="IPR006073">
    <property type="entry name" value="GTP-bd"/>
</dbReference>
<dbReference type="Pfam" id="PF01926">
    <property type="entry name" value="MMR_HSR1"/>
    <property type="match status" value="1"/>
</dbReference>
<evidence type="ECO:0000256" key="1">
    <source>
        <dbReference type="ARBA" id="ARBA00007699"/>
    </source>
</evidence>
<evidence type="ECO:0000256" key="4">
    <source>
        <dbReference type="ARBA" id="ARBA00022741"/>
    </source>
</evidence>
<gene>
    <name evidence="8" type="primary">obg</name>
    <name evidence="11" type="ORF">SAMN04488516_11054</name>
</gene>
<feature type="binding site" evidence="8">
    <location>
        <begin position="218"/>
        <end position="221"/>
    </location>
    <ligand>
        <name>GTP</name>
        <dbReference type="ChEBI" id="CHEBI:37565"/>
    </ligand>
</feature>
<dbReference type="PROSITE" id="PS51883">
    <property type="entry name" value="OBG"/>
    <property type="match status" value="1"/>
</dbReference>
<keyword evidence="4 8" id="KW-0547">Nucleotide-binding</keyword>
<evidence type="ECO:0000259" key="10">
    <source>
        <dbReference type="PROSITE" id="PS51883"/>
    </source>
</evidence>
<feature type="binding site" evidence="8">
    <location>
        <position position="178"/>
    </location>
    <ligand>
        <name>Mg(2+)</name>
        <dbReference type="ChEBI" id="CHEBI:18420"/>
    </ligand>
</feature>
<feature type="binding site" evidence="8">
    <location>
        <begin position="171"/>
        <end position="178"/>
    </location>
    <ligand>
        <name>GTP</name>
        <dbReference type="ChEBI" id="CHEBI:37565"/>
    </ligand>
</feature>
<dbReference type="InterPro" id="IPR014100">
    <property type="entry name" value="GTP-bd_Obg/CgtA"/>
</dbReference>
<dbReference type="GO" id="GO:0043022">
    <property type="term" value="F:ribosome binding"/>
    <property type="evidence" value="ECO:0007669"/>
    <property type="project" value="UniProtKB-ARBA"/>
</dbReference>
<dbReference type="SUPFAM" id="SSF82051">
    <property type="entry name" value="Obg GTP-binding protein N-terminal domain"/>
    <property type="match status" value="1"/>
</dbReference>
<dbReference type="InterPro" id="IPR031167">
    <property type="entry name" value="G_OBG"/>
</dbReference>
<comment type="function">
    <text evidence="8">An essential GTPase which binds GTP, GDP and possibly (p)ppGpp with moderate affinity, with high nucleotide exchange rates and a fairly low GTP hydrolysis rate. Plays a role in control of the cell cycle, stress response, ribosome biogenesis and in those bacteria that undergo differentiation, in morphogenesis control.</text>
</comment>
<dbReference type="CDD" id="cd01898">
    <property type="entry name" value="Obg"/>
    <property type="match status" value="1"/>
</dbReference>
<feature type="domain" description="OBG-type G" evidence="9">
    <location>
        <begin position="165"/>
        <end position="330"/>
    </location>
</feature>
<dbReference type="FunFam" id="2.70.210.12:FF:000001">
    <property type="entry name" value="GTPase Obg"/>
    <property type="match status" value="1"/>
</dbReference>
<dbReference type="InterPro" id="IPR006169">
    <property type="entry name" value="GTP1_OBG_dom"/>
</dbReference>
<accession>A0A1H0F3E1</accession>
<comment type="cofactor">
    <cofactor evidence="8">
        <name>Mg(2+)</name>
        <dbReference type="ChEBI" id="CHEBI:18420"/>
    </cofactor>
</comment>
<dbReference type="PROSITE" id="PS00905">
    <property type="entry name" value="GTP1_OBG"/>
    <property type="match status" value="1"/>
</dbReference>
<dbReference type="RefSeq" id="WP_092065924.1">
    <property type="nucleotide sequence ID" value="NZ_FNIN01000010.1"/>
</dbReference>
<evidence type="ECO:0000256" key="5">
    <source>
        <dbReference type="ARBA" id="ARBA00022801"/>
    </source>
</evidence>
<dbReference type="PANTHER" id="PTHR11702">
    <property type="entry name" value="DEVELOPMENTALLY REGULATED GTP-BINDING PROTEIN-RELATED"/>
    <property type="match status" value="1"/>
</dbReference>
<dbReference type="InterPro" id="IPR036726">
    <property type="entry name" value="GTP1_OBG_dom_sf"/>
</dbReference>
<keyword evidence="6 8" id="KW-0460">Magnesium</keyword>
<dbReference type="STRING" id="206665.SAMN04488516_11054"/>
<keyword evidence="3 8" id="KW-0479">Metal-binding</keyword>
<dbReference type="EC" id="3.6.5.-" evidence="8"/>
<dbReference type="GO" id="GO:0000287">
    <property type="term" value="F:magnesium ion binding"/>
    <property type="evidence" value="ECO:0007669"/>
    <property type="project" value="InterPro"/>
</dbReference>
<feature type="binding site" evidence="8">
    <location>
        <begin position="288"/>
        <end position="291"/>
    </location>
    <ligand>
        <name>GTP</name>
        <dbReference type="ChEBI" id="CHEBI:37565"/>
    </ligand>
</feature>
<dbReference type="PRINTS" id="PR00326">
    <property type="entry name" value="GTP1OBG"/>
</dbReference>
<dbReference type="AlphaFoldDB" id="A0A1H0F3E1"/>
<dbReference type="NCBIfam" id="NF008955">
    <property type="entry name" value="PRK12297.1"/>
    <property type="match status" value="1"/>
</dbReference>
<reference evidence="11 12" key="1">
    <citation type="submission" date="2016-10" db="EMBL/GenBank/DDBJ databases">
        <authorList>
            <person name="de Groot N.N."/>
        </authorList>
    </citation>
    <scope>NUCLEOTIDE SEQUENCE [LARGE SCALE GENOMIC DNA]</scope>
    <source>
        <strain evidence="11 12">DSM 15269</strain>
    </source>
</reference>
<evidence type="ECO:0000256" key="8">
    <source>
        <dbReference type="HAMAP-Rule" id="MF_01454"/>
    </source>
</evidence>
<dbReference type="Gene3D" id="3.40.50.300">
    <property type="entry name" value="P-loop containing nucleotide triphosphate hydrolases"/>
    <property type="match status" value="1"/>
</dbReference>
<dbReference type="Proteomes" id="UP000199602">
    <property type="component" value="Unassembled WGS sequence"/>
</dbReference>
<evidence type="ECO:0000313" key="11">
    <source>
        <dbReference type="EMBL" id="SDN89073.1"/>
    </source>
</evidence>
<dbReference type="GO" id="GO:0005737">
    <property type="term" value="C:cytoplasm"/>
    <property type="evidence" value="ECO:0007669"/>
    <property type="project" value="UniProtKB-SubCell"/>
</dbReference>
<dbReference type="InterPro" id="IPR027417">
    <property type="entry name" value="P-loop_NTPase"/>
</dbReference>
<comment type="subunit">
    <text evidence="8">Monomer.</text>
</comment>
<evidence type="ECO:0000256" key="6">
    <source>
        <dbReference type="ARBA" id="ARBA00022842"/>
    </source>
</evidence>
<keyword evidence="5 8" id="KW-0378">Hydrolase</keyword>
<keyword evidence="2 8" id="KW-0963">Cytoplasm</keyword>
<dbReference type="Pfam" id="PF01018">
    <property type="entry name" value="GTP1_OBG"/>
    <property type="match status" value="1"/>
</dbReference>
<evidence type="ECO:0000313" key="12">
    <source>
        <dbReference type="Proteomes" id="UP000199602"/>
    </source>
</evidence>
<evidence type="ECO:0000259" key="9">
    <source>
        <dbReference type="PROSITE" id="PS51710"/>
    </source>
</evidence>
<dbReference type="PIRSF" id="PIRSF002401">
    <property type="entry name" value="GTP_bd_Obg/CgtA"/>
    <property type="match status" value="1"/>
</dbReference>